<protein>
    <submittedName>
        <fullName evidence="2">MOSC domain-containing protein</fullName>
    </submittedName>
</protein>
<dbReference type="GO" id="GO:0030151">
    <property type="term" value="F:molybdenum ion binding"/>
    <property type="evidence" value="ECO:0007669"/>
    <property type="project" value="InterPro"/>
</dbReference>
<gene>
    <name evidence="2" type="ORF">NZH93_28765</name>
</gene>
<feature type="domain" description="MOSC" evidence="1">
    <location>
        <begin position="116"/>
        <end position="265"/>
    </location>
</feature>
<keyword evidence="3" id="KW-1185">Reference proteome</keyword>
<proteinExistence type="predicted"/>
<dbReference type="InterPro" id="IPR011037">
    <property type="entry name" value="Pyrv_Knase-like_insert_dom_sf"/>
</dbReference>
<accession>A0A9X3A2N7</accession>
<dbReference type="SUPFAM" id="SSF50800">
    <property type="entry name" value="PK beta-barrel domain-like"/>
    <property type="match status" value="1"/>
</dbReference>
<dbReference type="PANTHER" id="PTHR14237:SF19">
    <property type="entry name" value="MITOCHONDRIAL AMIDOXIME REDUCING COMPONENT 1"/>
    <property type="match status" value="1"/>
</dbReference>
<sequence>MTPIVHGLYVHPIKGCTATALTTSAVVETGLLHDRDFMLVDAVDGHFISQRKLPAMAVIRPTVVDEGLVVTAPGLEDHEHKTRYDGDRIAVKVHWWDGEGVDQGDEAAEWFTLALGRPCRMVRVPPDLDRRLDDEGRVGFADAHALLMTSLSSLDGLNERILQTGADPVPMNRFRPNVVVSGWPEPHTEDLVREVAIGTASFGYARVCVRCVVPTVDQETGLKAGHEPTRTLAGYRRANGGVTFGMKAKVLRTGTLSVGDPVEVTAWA</sequence>
<dbReference type="RefSeq" id="WP_259626358.1">
    <property type="nucleotide sequence ID" value="NZ_JANYMP010000015.1"/>
</dbReference>
<dbReference type="Pfam" id="PF03473">
    <property type="entry name" value="MOSC"/>
    <property type="match status" value="1"/>
</dbReference>
<dbReference type="InterPro" id="IPR005303">
    <property type="entry name" value="MOCOS_middle"/>
</dbReference>
<dbReference type="PROSITE" id="PS51340">
    <property type="entry name" value="MOSC"/>
    <property type="match status" value="1"/>
</dbReference>
<evidence type="ECO:0000313" key="2">
    <source>
        <dbReference type="EMBL" id="MCS7480869.1"/>
    </source>
</evidence>
<dbReference type="PANTHER" id="PTHR14237">
    <property type="entry name" value="MOLYBDOPTERIN COFACTOR SULFURASE MOSC"/>
    <property type="match status" value="1"/>
</dbReference>
<dbReference type="GO" id="GO:0003824">
    <property type="term" value="F:catalytic activity"/>
    <property type="evidence" value="ECO:0007669"/>
    <property type="project" value="InterPro"/>
</dbReference>
<evidence type="ECO:0000259" key="1">
    <source>
        <dbReference type="PROSITE" id="PS51340"/>
    </source>
</evidence>
<dbReference type="Pfam" id="PF03476">
    <property type="entry name" value="MOSC_N"/>
    <property type="match status" value="1"/>
</dbReference>
<dbReference type="SUPFAM" id="SSF141673">
    <property type="entry name" value="MOSC N-terminal domain-like"/>
    <property type="match status" value="1"/>
</dbReference>
<dbReference type="Proteomes" id="UP001141259">
    <property type="component" value="Unassembled WGS sequence"/>
</dbReference>
<name>A0A9X3A2N7_9PSEU</name>
<comment type="caution">
    <text evidence="2">The sequence shown here is derived from an EMBL/GenBank/DDBJ whole genome shotgun (WGS) entry which is preliminary data.</text>
</comment>
<dbReference type="EMBL" id="JANYMP010000015">
    <property type="protein sequence ID" value="MCS7480869.1"/>
    <property type="molecule type" value="Genomic_DNA"/>
</dbReference>
<organism evidence="2 3">
    <name type="scientific">Umezawaea endophytica</name>
    <dbReference type="NCBI Taxonomy" id="1654476"/>
    <lineage>
        <taxon>Bacteria</taxon>
        <taxon>Bacillati</taxon>
        <taxon>Actinomycetota</taxon>
        <taxon>Actinomycetes</taxon>
        <taxon>Pseudonocardiales</taxon>
        <taxon>Pseudonocardiaceae</taxon>
        <taxon>Umezawaea</taxon>
    </lineage>
</organism>
<dbReference type="InterPro" id="IPR005302">
    <property type="entry name" value="MoCF_Sase_C"/>
</dbReference>
<evidence type="ECO:0000313" key="3">
    <source>
        <dbReference type="Proteomes" id="UP001141259"/>
    </source>
</evidence>
<dbReference type="AlphaFoldDB" id="A0A9X3A2N7"/>
<reference evidence="2" key="1">
    <citation type="submission" date="2022-08" db="EMBL/GenBank/DDBJ databases">
        <authorList>
            <person name="Tistechok S."/>
            <person name="Samborskyy M."/>
            <person name="Roman I."/>
        </authorList>
    </citation>
    <scope>NUCLEOTIDE SEQUENCE</scope>
    <source>
        <strain evidence="2">DSM 103496</strain>
    </source>
</reference>
<dbReference type="GO" id="GO:0030170">
    <property type="term" value="F:pyridoxal phosphate binding"/>
    <property type="evidence" value="ECO:0007669"/>
    <property type="project" value="InterPro"/>
</dbReference>